<keyword evidence="4 15" id="KW-0963">Cytoplasm</keyword>
<dbReference type="PANTHER" id="PTHR10947">
    <property type="entry name" value="PHENYLALANYL-TRNA SYNTHETASE BETA CHAIN AND LEUCINE-RICH REPEAT-CONTAINING PROTEIN 47"/>
    <property type="match status" value="1"/>
</dbReference>
<evidence type="ECO:0000256" key="3">
    <source>
        <dbReference type="ARBA" id="ARBA00011209"/>
    </source>
</evidence>
<feature type="binding site" evidence="15">
    <location>
        <position position="466"/>
    </location>
    <ligand>
        <name>Mg(2+)</name>
        <dbReference type="ChEBI" id="CHEBI:18420"/>
        <note>shared with alpha subunit</note>
    </ligand>
</feature>
<dbReference type="InterPro" id="IPR005147">
    <property type="entry name" value="tRNA_synthase_B5-dom"/>
</dbReference>
<dbReference type="FunFam" id="3.30.930.10:FF:000022">
    <property type="entry name" value="Phenylalanine--tRNA ligase beta subunit"/>
    <property type="match status" value="1"/>
</dbReference>
<dbReference type="Pfam" id="PF03483">
    <property type="entry name" value="B3_4"/>
    <property type="match status" value="1"/>
</dbReference>
<dbReference type="CDD" id="cd00769">
    <property type="entry name" value="PheRS_beta_core"/>
    <property type="match status" value="1"/>
</dbReference>
<dbReference type="Gene3D" id="3.50.40.10">
    <property type="entry name" value="Phenylalanyl-trna Synthetase, Chain B, domain 3"/>
    <property type="match status" value="1"/>
</dbReference>
<feature type="domain" description="TRNA-binding" evidence="17">
    <location>
        <begin position="39"/>
        <end position="156"/>
    </location>
</feature>
<evidence type="ECO:0000256" key="15">
    <source>
        <dbReference type="HAMAP-Rule" id="MF_00283"/>
    </source>
</evidence>
<evidence type="ECO:0000256" key="7">
    <source>
        <dbReference type="ARBA" id="ARBA00022723"/>
    </source>
</evidence>
<dbReference type="AlphaFoldDB" id="A0A643FBS6"/>
<dbReference type="PANTHER" id="PTHR10947:SF0">
    <property type="entry name" value="PHENYLALANINE--TRNA LIGASE BETA SUBUNIT"/>
    <property type="match status" value="1"/>
</dbReference>
<dbReference type="SUPFAM" id="SSF46955">
    <property type="entry name" value="Putative DNA-binding domain"/>
    <property type="match status" value="1"/>
</dbReference>
<dbReference type="InterPro" id="IPR005146">
    <property type="entry name" value="B3/B4_tRNA-bd"/>
</dbReference>
<dbReference type="Gene3D" id="3.30.70.380">
    <property type="entry name" value="Ferrodoxin-fold anticodon-binding domain"/>
    <property type="match status" value="1"/>
</dbReference>
<evidence type="ECO:0000256" key="1">
    <source>
        <dbReference type="ARBA" id="ARBA00004496"/>
    </source>
</evidence>
<dbReference type="GO" id="GO:0006432">
    <property type="term" value="P:phenylalanyl-tRNA aminoacylation"/>
    <property type="evidence" value="ECO:0007669"/>
    <property type="project" value="UniProtKB-UniRule"/>
</dbReference>
<dbReference type="PROSITE" id="PS50886">
    <property type="entry name" value="TRBD"/>
    <property type="match status" value="1"/>
</dbReference>
<keyword evidence="13 15" id="KW-0030">Aminoacyl-tRNA synthetase</keyword>
<dbReference type="InterPro" id="IPR041616">
    <property type="entry name" value="PheRS_beta_core"/>
</dbReference>
<evidence type="ECO:0000313" key="21">
    <source>
        <dbReference type="Proteomes" id="UP000430120"/>
    </source>
</evidence>
<dbReference type="SUPFAM" id="SSF56037">
    <property type="entry name" value="PheT/TilS domain"/>
    <property type="match status" value="1"/>
</dbReference>
<evidence type="ECO:0000256" key="11">
    <source>
        <dbReference type="ARBA" id="ARBA00022884"/>
    </source>
</evidence>
<evidence type="ECO:0000256" key="13">
    <source>
        <dbReference type="ARBA" id="ARBA00023146"/>
    </source>
</evidence>
<evidence type="ECO:0000259" key="19">
    <source>
        <dbReference type="PROSITE" id="PS51483"/>
    </source>
</evidence>
<feature type="domain" description="B5" evidence="19">
    <location>
        <begin position="407"/>
        <end position="482"/>
    </location>
</feature>
<name>A0A643FBS6_IDEDE</name>
<dbReference type="CDD" id="cd02796">
    <property type="entry name" value="tRNA_bind_bactPheRS"/>
    <property type="match status" value="1"/>
</dbReference>
<dbReference type="Pfam" id="PF03484">
    <property type="entry name" value="B5"/>
    <property type="match status" value="1"/>
</dbReference>
<dbReference type="SMART" id="SM00873">
    <property type="entry name" value="B3_4"/>
    <property type="match status" value="1"/>
</dbReference>
<dbReference type="SMART" id="SM00874">
    <property type="entry name" value="B5"/>
    <property type="match status" value="1"/>
</dbReference>
<dbReference type="Gene3D" id="2.40.50.140">
    <property type="entry name" value="Nucleic acid-binding proteins"/>
    <property type="match status" value="1"/>
</dbReference>
<feature type="binding site" evidence="15">
    <location>
        <position position="470"/>
    </location>
    <ligand>
        <name>Mg(2+)</name>
        <dbReference type="ChEBI" id="CHEBI:18420"/>
        <note>shared with alpha subunit</note>
    </ligand>
</feature>
<accession>A0A643FBS6</accession>
<evidence type="ECO:0000313" key="20">
    <source>
        <dbReference type="EMBL" id="KAB0577029.1"/>
    </source>
</evidence>
<dbReference type="SUPFAM" id="SSF54991">
    <property type="entry name" value="Anticodon-binding domain of PheRS"/>
    <property type="match status" value="1"/>
</dbReference>
<dbReference type="InterPro" id="IPR005121">
    <property type="entry name" value="Fdx_antiC-bd"/>
</dbReference>
<comment type="subcellular location">
    <subcellularLocation>
        <location evidence="1 15">Cytoplasm</location>
    </subcellularLocation>
</comment>
<dbReference type="SUPFAM" id="SSF50249">
    <property type="entry name" value="Nucleic acid-binding proteins"/>
    <property type="match status" value="1"/>
</dbReference>
<comment type="subunit">
    <text evidence="3 15">Tetramer of two alpha and two beta subunits.</text>
</comment>
<dbReference type="PROSITE" id="PS51483">
    <property type="entry name" value="B5"/>
    <property type="match status" value="1"/>
</dbReference>
<dbReference type="Pfam" id="PF03147">
    <property type="entry name" value="FDX-ACB"/>
    <property type="match status" value="1"/>
</dbReference>
<comment type="catalytic activity">
    <reaction evidence="14 15">
        <text>tRNA(Phe) + L-phenylalanine + ATP = L-phenylalanyl-tRNA(Phe) + AMP + diphosphate + H(+)</text>
        <dbReference type="Rhea" id="RHEA:19413"/>
        <dbReference type="Rhea" id="RHEA-COMP:9668"/>
        <dbReference type="Rhea" id="RHEA-COMP:9699"/>
        <dbReference type="ChEBI" id="CHEBI:15378"/>
        <dbReference type="ChEBI" id="CHEBI:30616"/>
        <dbReference type="ChEBI" id="CHEBI:33019"/>
        <dbReference type="ChEBI" id="CHEBI:58095"/>
        <dbReference type="ChEBI" id="CHEBI:78442"/>
        <dbReference type="ChEBI" id="CHEBI:78531"/>
        <dbReference type="ChEBI" id="CHEBI:456215"/>
        <dbReference type="EC" id="6.1.1.20"/>
    </reaction>
</comment>
<dbReference type="GO" id="GO:0000287">
    <property type="term" value="F:magnesium ion binding"/>
    <property type="evidence" value="ECO:0007669"/>
    <property type="project" value="UniProtKB-UniRule"/>
</dbReference>
<dbReference type="SMART" id="SM00896">
    <property type="entry name" value="FDX-ACB"/>
    <property type="match status" value="1"/>
</dbReference>
<keyword evidence="10 15" id="KW-0460">Magnesium</keyword>
<dbReference type="InterPro" id="IPR012340">
    <property type="entry name" value="NA-bd_OB-fold"/>
</dbReference>
<dbReference type="GO" id="GO:0009328">
    <property type="term" value="C:phenylalanine-tRNA ligase complex"/>
    <property type="evidence" value="ECO:0007669"/>
    <property type="project" value="TreeGrafter"/>
</dbReference>
<dbReference type="InterPro" id="IPR036690">
    <property type="entry name" value="Fdx_antiC-bd_sf"/>
</dbReference>
<dbReference type="InterPro" id="IPR033714">
    <property type="entry name" value="tRNA_bind_bactPheRS"/>
</dbReference>
<evidence type="ECO:0000259" key="17">
    <source>
        <dbReference type="PROSITE" id="PS50886"/>
    </source>
</evidence>
<dbReference type="GO" id="GO:0005524">
    <property type="term" value="F:ATP binding"/>
    <property type="evidence" value="ECO:0007669"/>
    <property type="project" value="UniProtKB-UniRule"/>
</dbReference>
<comment type="caution">
    <text evidence="20">The sequence shown here is derived from an EMBL/GenBank/DDBJ whole genome shotgun (WGS) entry which is preliminary data.</text>
</comment>
<proteinExistence type="inferred from homology"/>
<dbReference type="HAMAP" id="MF_00283">
    <property type="entry name" value="Phe_tRNA_synth_beta1"/>
    <property type="match status" value="1"/>
</dbReference>
<protein>
    <recommendedName>
        <fullName evidence="15">Phenylalanine--tRNA ligase beta subunit</fullName>
        <ecNumber evidence="15">6.1.1.20</ecNumber>
    </recommendedName>
    <alternativeName>
        <fullName evidence="15">Phenylalanyl-tRNA synthetase beta subunit</fullName>
        <shortName evidence="15">PheRS</shortName>
    </alternativeName>
</protein>
<comment type="cofactor">
    <cofactor evidence="15">
        <name>Mg(2+)</name>
        <dbReference type="ChEBI" id="CHEBI:18420"/>
    </cofactor>
    <text evidence="15">Binds 2 magnesium ions per tetramer.</text>
</comment>
<dbReference type="RefSeq" id="WP_151125312.1">
    <property type="nucleotide sequence ID" value="NZ_CP088081.1"/>
</dbReference>
<keyword evidence="9 15" id="KW-0067">ATP-binding</keyword>
<dbReference type="Pfam" id="PF17759">
    <property type="entry name" value="tRNA_synthFbeta"/>
    <property type="match status" value="1"/>
</dbReference>
<organism evidence="20 21">
    <name type="scientific">Ideonella dechloratans</name>
    <dbReference type="NCBI Taxonomy" id="36863"/>
    <lineage>
        <taxon>Bacteria</taxon>
        <taxon>Pseudomonadati</taxon>
        <taxon>Pseudomonadota</taxon>
        <taxon>Betaproteobacteria</taxon>
        <taxon>Burkholderiales</taxon>
        <taxon>Sphaerotilaceae</taxon>
        <taxon>Ideonella</taxon>
    </lineage>
</organism>
<dbReference type="Gene3D" id="3.30.930.10">
    <property type="entry name" value="Bira Bifunctional Protein, Domain 2"/>
    <property type="match status" value="1"/>
</dbReference>
<keyword evidence="5 16" id="KW-0820">tRNA-binding</keyword>
<keyword evidence="8 15" id="KW-0547">Nucleotide-binding</keyword>
<dbReference type="EMBL" id="VZPB01000052">
    <property type="protein sequence ID" value="KAB0577029.1"/>
    <property type="molecule type" value="Genomic_DNA"/>
</dbReference>
<dbReference type="InterPro" id="IPR020825">
    <property type="entry name" value="Phe-tRNA_synthase-like_B3/B4"/>
</dbReference>
<gene>
    <name evidence="15" type="primary">pheT</name>
    <name evidence="20" type="ORF">F7Q92_17140</name>
</gene>
<dbReference type="OrthoDB" id="9805455at2"/>
<dbReference type="InterPro" id="IPR045060">
    <property type="entry name" value="Phe-tRNA-ligase_IIc_bsu"/>
</dbReference>
<reference evidence="20 21" key="1">
    <citation type="submission" date="2019-09" db="EMBL/GenBank/DDBJ databases">
        <title>Draft genome sequences of 48 bacterial type strains from the CCUG.</title>
        <authorList>
            <person name="Tunovic T."/>
            <person name="Pineiro-Iglesias B."/>
            <person name="Unosson C."/>
            <person name="Inganas E."/>
            <person name="Ohlen M."/>
            <person name="Cardew S."/>
            <person name="Jensie-Markopoulos S."/>
            <person name="Salva-Serra F."/>
            <person name="Jaen-Luchoro D."/>
            <person name="Karlsson R."/>
            <person name="Svensson-Stadler L."/>
            <person name="Chun J."/>
            <person name="Moore E."/>
        </authorList>
    </citation>
    <scope>NUCLEOTIDE SEQUENCE [LARGE SCALE GENOMIC DNA]</scope>
    <source>
        <strain evidence="20 21">CCUG 30977</strain>
    </source>
</reference>
<dbReference type="InterPro" id="IPR009061">
    <property type="entry name" value="DNA-bd_dom_put_sf"/>
</dbReference>
<dbReference type="Pfam" id="PF01588">
    <property type="entry name" value="tRNA_bind"/>
    <property type="match status" value="1"/>
</dbReference>
<keyword evidence="11 16" id="KW-0694">RNA-binding</keyword>
<evidence type="ECO:0000256" key="16">
    <source>
        <dbReference type="PROSITE-ProRule" id="PRU00209"/>
    </source>
</evidence>
<dbReference type="GO" id="GO:0004826">
    <property type="term" value="F:phenylalanine-tRNA ligase activity"/>
    <property type="evidence" value="ECO:0007669"/>
    <property type="project" value="UniProtKB-UniRule"/>
</dbReference>
<dbReference type="InterPro" id="IPR004532">
    <property type="entry name" value="Phe-tRNA-ligase_IIc_bsu_bact"/>
</dbReference>
<evidence type="ECO:0000256" key="2">
    <source>
        <dbReference type="ARBA" id="ARBA00008653"/>
    </source>
</evidence>
<evidence type="ECO:0000256" key="14">
    <source>
        <dbReference type="ARBA" id="ARBA00049255"/>
    </source>
</evidence>
<evidence type="ECO:0000259" key="18">
    <source>
        <dbReference type="PROSITE" id="PS51447"/>
    </source>
</evidence>
<evidence type="ECO:0000256" key="4">
    <source>
        <dbReference type="ARBA" id="ARBA00022490"/>
    </source>
</evidence>
<dbReference type="InterPro" id="IPR002547">
    <property type="entry name" value="tRNA-bd_dom"/>
</dbReference>
<evidence type="ECO:0000256" key="6">
    <source>
        <dbReference type="ARBA" id="ARBA00022598"/>
    </source>
</evidence>
<keyword evidence="21" id="KW-1185">Reference proteome</keyword>
<feature type="binding site" evidence="15">
    <location>
        <position position="469"/>
    </location>
    <ligand>
        <name>Mg(2+)</name>
        <dbReference type="ChEBI" id="CHEBI:18420"/>
        <note>shared with alpha subunit</note>
    </ligand>
</feature>
<dbReference type="NCBIfam" id="TIGR00472">
    <property type="entry name" value="pheT_bact"/>
    <property type="match status" value="1"/>
</dbReference>
<evidence type="ECO:0000256" key="9">
    <source>
        <dbReference type="ARBA" id="ARBA00022840"/>
    </source>
</evidence>
<feature type="binding site" evidence="15">
    <location>
        <position position="460"/>
    </location>
    <ligand>
        <name>Mg(2+)</name>
        <dbReference type="ChEBI" id="CHEBI:18420"/>
        <note>shared with alpha subunit</note>
    </ligand>
</feature>
<keyword evidence="7 15" id="KW-0479">Metal-binding</keyword>
<evidence type="ECO:0000256" key="10">
    <source>
        <dbReference type="ARBA" id="ARBA00022842"/>
    </source>
</evidence>
<dbReference type="FunFam" id="2.40.50.140:FF:000045">
    <property type="entry name" value="Phenylalanine--tRNA ligase beta subunit"/>
    <property type="match status" value="1"/>
</dbReference>
<evidence type="ECO:0000256" key="8">
    <source>
        <dbReference type="ARBA" id="ARBA00022741"/>
    </source>
</evidence>
<feature type="domain" description="FDX-ACB" evidence="18">
    <location>
        <begin position="709"/>
        <end position="806"/>
    </location>
</feature>
<comment type="similarity">
    <text evidence="2 15">Belongs to the phenylalanyl-tRNA synthetase beta subunit family. Type 1 subfamily.</text>
</comment>
<dbReference type="SUPFAM" id="SSF55681">
    <property type="entry name" value="Class II aaRS and biotin synthetases"/>
    <property type="match status" value="1"/>
</dbReference>
<evidence type="ECO:0000256" key="12">
    <source>
        <dbReference type="ARBA" id="ARBA00022917"/>
    </source>
</evidence>
<dbReference type="NCBIfam" id="NF045760">
    <property type="entry name" value="YtpR"/>
    <property type="match status" value="1"/>
</dbReference>
<dbReference type="GO" id="GO:0000049">
    <property type="term" value="F:tRNA binding"/>
    <property type="evidence" value="ECO:0007669"/>
    <property type="project" value="UniProtKB-UniRule"/>
</dbReference>
<keyword evidence="6 15" id="KW-0436">Ligase</keyword>
<keyword evidence="12 15" id="KW-0648">Protein biosynthesis</keyword>
<dbReference type="EC" id="6.1.1.20" evidence="15"/>
<sequence>MQFPESWLREFCNPPISTQQLADLLTMAGLEVEEMSPVAPPFTNIVVGEIVEAEQHPNADRLRVCRVDAGPHSKDGPLQIVCGAPNARVGIRVPLALVGAELPPGEDGKPFQIKVGKLRGVESFGMLCSARELQLSEDHGGLLELPADAPLGQDIRQYLNLDDTLFTLKLTPNLAHCLSVYGVAREVSALTGTPLNAPRIDAVAPALDDTLAVDVQASDLCGRFSGRIVRGVNTKAQTPAWMVERLARCGQRAVSPLVDISNYVMFELGRPSHIFDLDKIHGGLQVRWGREGETLKLLNGNTITVDGQVGVIADDQAVESLAGIMGGDATAVSDDTRNIYIEAAFWWPSAIAGRSRRFNFSTDAGHRFERGVDPQQTVEHIERITALVQQICGGQAGPITDVQPAMPARQPVRLRVARAAKVIGMPVTQAECAGVMQRLGLQYTEGEGELTVTPPSWRFDLTIEEDLIEEVVRVLGFHRLPATPPLAPVTVKVRPEARRSGHAVRHALAALGYQETINFSFVEERWERELSGNEDPIKVLNPIAAPLAVMRSSLMGSLVNVLKYNLARRASRVRVFEVGRVFWRDASVASTDTSVAGVCQPMHVGGLAYGQALPLQWGETERNVDFFDVKGDVESLLAPYKASYQAAEHPAMHPGRCAAVLLDGVVVGHVGELHPKWRQAYDLPQAPVLFELNLSAVQARPVPVAQPVPRQQSSLRDLALVVSDKVSHEALIDTLRADPQGLVRTAVLFDIYKPAQPTADIPAGERSLAVRLELLDNEATLNDERIDAVIAAAVARVQSAHGARLRA</sequence>
<dbReference type="PROSITE" id="PS51447">
    <property type="entry name" value="FDX_ACB"/>
    <property type="match status" value="1"/>
</dbReference>
<evidence type="ECO:0000256" key="5">
    <source>
        <dbReference type="ARBA" id="ARBA00022555"/>
    </source>
</evidence>
<dbReference type="Proteomes" id="UP000430120">
    <property type="component" value="Unassembled WGS sequence"/>
</dbReference>
<dbReference type="Gene3D" id="3.30.56.10">
    <property type="match status" value="2"/>
</dbReference>
<dbReference type="InterPro" id="IPR045864">
    <property type="entry name" value="aa-tRNA-synth_II/BPL/LPL"/>
</dbReference>